<dbReference type="InterPro" id="IPR006680">
    <property type="entry name" value="Amidohydro-rel"/>
</dbReference>
<comment type="similarity">
    <text evidence="2 8">Belongs to the metallo-dependent hydrolases superfamily. ATZ/TRZ family.</text>
</comment>
<dbReference type="RefSeq" id="WP_248934449.1">
    <property type="nucleotide sequence ID" value="NZ_JAKILF010000001.1"/>
</dbReference>
<evidence type="ECO:0000256" key="3">
    <source>
        <dbReference type="ARBA" id="ARBA00012781"/>
    </source>
</evidence>
<dbReference type="InterPro" id="IPR014311">
    <property type="entry name" value="Guanine_deaminase"/>
</dbReference>
<evidence type="ECO:0000256" key="4">
    <source>
        <dbReference type="ARBA" id="ARBA00022723"/>
    </source>
</evidence>
<gene>
    <name evidence="10" type="primary">guaD</name>
    <name evidence="10" type="ORF">ACFOE0_20655</name>
</gene>
<evidence type="ECO:0000256" key="8">
    <source>
        <dbReference type="RuleBase" id="RU366009"/>
    </source>
</evidence>
<keyword evidence="6 8" id="KW-0862">Zinc</keyword>
<dbReference type="GO" id="GO:0008892">
    <property type="term" value="F:guanine deaminase activity"/>
    <property type="evidence" value="ECO:0007669"/>
    <property type="project" value="UniProtKB-EC"/>
</dbReference>
<dbReference type="NCBIfam" id="TIGR02967">
    <property type="entry name" value="guan_deamin"/>
    <property type="match status" value="1"/>
</dbReference>
<keyword evidence="11" id="KW-1185">Reference proteome</keyword>
<evidence type="ECO:0000256" key="7">
    <source>
        <dbReference type="NCBIfam" id="TIGR02967"/>
    </source>
</evidence>
<dbReference type="InterPro" id="IPR032466">
    <property type="entry name" value="Metal_Hydrolase"/>
</dbReference>
<accession>A0ABV7GM37</accession>
<sequence length="457" mass="50452">MTLNQVQFAVLGQLFHTPVKGDFEYLPQALVCIDNLGNILSVTTDDDSGFTANIQQLEQTGKLTRLTDSQYLMPGMVDLHVHAPQWPQAGKGLDLPLYDWLQDYTFPLEAKFADNSFAQPMYRSAVETLLANGTTSAVYFATIHNEASVTLAKTCLELGQRGFVGKINMDDASQCPDYYLEDTVQGLADTEQFIQDVLALPGNEQRLVSPVVTPRFVPSCTPQMLKGLGELTTKYQCHVQTHCSESDWARDYSLEHYGKSDVAIYQEMGLLTRKTILAHSIFLSDDDCDAIKATGASIAHCPLSNMYFANAAMKTREILDKDLHVGLGTDISGAPVPSVFHTCLDAVNHSRVREDGTNTHLPASERGEAGSRISFLESYWMATVGGGLAIDTRVGLFAPEYAFDALIIDTQAPDSDLFVIPELDTPRDRLEKIIALNRRTNVRKVYVQGKQVINKDA</sequence>
<dbReference type="SUPFAM" id="SSF51338">
    <property type="entry name" value="Composite domain of metallo-dependent hydrolases"/>
    <property type="match status" value="1"/>
</dbReference>
<comment type="function">
    <text evidence="8">Catalyzes the hydrolytic deamination of guanine, producing xanthine and ammonia.</text>
</comment>
<comment type="cofactor">
    <cofactor evidence="8">
        <name>Zn(2+)</name>
        <dbReference type="ChEBI" id="CHEBI:29105"/>
    </cofactor>
    <text evidence="8">Binds 1 zinc ion per subunit.</text>
</comment>
<dbReference type="SUPFAM" id="SSF51556">
    <property type="entry name" value="Metallo-dependent hydrolases"/>
    <property type="match status" value="1"/>
</dbReference>
<evidence type="ECO:0000256" key="2">
    <source>
        <dbReference type="ARBA" id="ARBA00006745"/>
    </source>
</evidence>
<dbReference type="InterPro" id="IPR011059">
    <property type="entry name" value="Metal-dep_hydrolase_composite"/>
</dbReference>
<dbReference type="EMBL" id="JBHRTD010000018">
    <property type="protein sequence ID" value="MFC3140576.1"/>
    <property type="molecule type" value="Genomic_DNA"/>
</dbReference>
<dbReference type="InterPro" id="IPR051607">
    <property type="entry name" value="Metallo-dep_hydrolases"/>
</dbReference>
<comment type="pathway">
    <text evidence="1 8">Purine metabolism; guanine degradation; xanthine from guanine: step 1/1.</text>
</comment>
<protein>
    <recommendedName>
        <fullName evidence="3 7">Guanine deaminase</fullName>
        <shortName evidence="8">Guanase</shortName>
        <ecNumber evidence="3 7">3.5.4.3</ecNumber>
    </recommendedName>
    <alternativeName>
        <fullName evidence="8">Guanine aminohydrolase</fullName>
    </alternativeName>
</protein>
<dbReference type="PANTHER" id="PTHR11271">
    <property type="entry name" value="GUANINE DEAMINASE"/>
    <property type="match status" value="1"/>
</dbReference>
<evidence type="ECO:0000313" key="10">
    <source>
        <dbReference type="EMBL" id="MFC3140576.1"/>
    </source>
</evidence>
<keyword evidence="4 8" id="KW-0479">Metal-binding</keyword>
<keyword evidence="5 8" id="KW-0378">Hydrolase</keyword>
<dbReference type="Gene3D" id="3.20.20.140">
    <property type="entry name" value="Metal-dependent hydrolases"/>
    <property type="match status" value="1"/>
</dbReference>
<evidence type="ECO:0000259" key="9">
    <source>
        <dbReference type="Pfam" id="PF01979"/>
    </source>
</evidence>
<comment type="caution">
    <text evidence="10">The sequence shown here is derived from an EMBL/GenBank/DDBJ whole genome shotgun (WGS) entry which is preliminary data.</text>
</comment>
<evidence type="ECO:0000256" key="6">
    <source>
        <dbReference type="ARBA" id="ARBA00022833"/>
    </source>
</evidence>
<comment type="catalytic activity">
    <reaction evidence="8">
        <text>guanine + H2O + H(+) = xanthine + NH4(+)</text>
        <dbReference type="Rhea" id="RHEA:14665"/>
        <dbReference type="ChEBI" id="CHEBI:15377"/>
        <dbReference type="ChEBI" id="CHEBI:15378"/>
        <dbReference type="ChEBI" id="CHEBI:16235"/>
        <dbReference type="ChEBI" id="CHEBI:17712"/>
        <dbReference type="ChEBI" id="CHEBI:28938"/>
        <dbReference type="EC" id="3.5.4.3"/>
    </reaction>
</comment>
<reference evidence="11" key="1">
    <citation type="journal article" date="2019" name="Int. J. Syst. Evol. Microbiol.">
        <title>The Global Catalogue of Microorganisms (GCM) 10K type strain sequencing project: providing services to taxonomists for standard genome sequencing and annotation.</title>
        <authorList>
            <consortium name="The Broad Institute Genomics Platform"/>
            <consortium name="The Broad Institute Genome Sequencing Center for Infectious Disease"/>
            <person name="Wu L."/>
            <person name="Ma J."/>
        </authorList>
    </citation>
    <scope>NUCLEOTIDE SEQUENCE [LARGE SCALE GENOMIC DNA]</scope>
    <source>
        <strain evidence="11">KCTC 52277</strain>
    </source>
</reference>
<feature type="domain" description="Amidohydrolase-related" evidence="9">
    <location>
        <begin position="71"/>
        <end position="452"/>
    </location>
</feature>
<evidence type="ECO:0000256" key="1">
    <source>
        <dbReference type="ARBA" id="ARBA00004984"/>
    </source>
</evidence>
<dbReference type="PANTHER" id="PTHR11271:SF6">
    <property type="entry name" value="GUANINE DEAMINASE"/>
    <property type="match status" value="1"/>
</dbReference>
<dbReference type="EC" id="3.5.4.3" evidence="3 7"/>
<dbReference type="Pfam" id="PF01979">
    <property type="entry name" value="Amidohydro_1"/>
    <property type="match status" value="1"/>
</dbReference>
<evidence type="ECO:0000313" key="11">
    <source>
        <dbReference type="Proteomes" id="UP001595621"/>
    </source>
</evidence>
<name>A0ABV7GM37_9GAMM</name>
<proteinExistence type="inferred from homology"/>
<organism evidence="10 11">
    <name type="scientific">Shewanella submarina</name>
    <dbReference type="NCBI Taxonomy" id="2016376"/>
    <lineage>
        <taxon>Bacteria</taxon>
        <taxon>Pseudomonadati</taxon>
        <taxon>Pseudomonadota</taxon>
        <taxon>Gammaproteobacteria</taxon>
        <taxon>Alteromonadales</taxon>
        <taxon>Shewanellaceae</taxon>
        <taxon>Shewanella</taxon>
    </lineage>
</organism>
<evidence type="ECO:0000256" key="5">
    <source>
        <dbReference type="ARBA" id="ARBA00022801"/>
    </source>
</evidence>
<dbReference type="Proteomes" id="UP001595621">
    <property type="component" value="Unassembled WGS sequence"/>
</dbReference>
<dbReference type="Gene3D" id="2.30.40.10">
    <property type="entry name" value="Urease, subunit C, domain 1"/>
    <property type="match status" value="1"/>
</dbReference>